<protein>
    <submittedName>
        <fullName evidence="3">Uncharacterized protein</fullName>
    </submittedName>
</protein>
<dbReference type="EMBL" id="BJWL01000009">
    <property type="protein sequence ID" value="GFY94403.1"/>
    <property type="molecule type" value="Genomic_DNA"/>
</dbReference>
<feature type="compositionally biased region" description="Acidic residues" evidence="1">
    <location>
        <begin position="11"/>
        <end position="29"/>
    </location>
</feature>
<reference evidence="3 4" key="1">
    <citation type="submission" date="2019-07" db="EMBL/GenBank/DDBJ databases">
        <title>De Novo Assembly of kiwifruit Actinidia rufa.</title>
        <authorList>
            <person name="Sugita-Konishi S."/>
            <person name="Sato K."/>
            <person name="Mori E."/>
            <person name="Abe Y."/>
            <person name="Kisaki G."/>
            <person name="Hamano K."/>
            <person name="Suezawa K."/>
            <person name="Otani M."/>
            <person name="Fukuda T."/>
            <person name="Manabe T."/>
            <person name="Gomi K."/>
            <person name="Tabuchi M."/>
            <person name="Akimitsu K."/>
            <person name="Kataoka I."/>
        </authorList>
    </citation>
    <scope>NUCLEOTIDE SEQUENCE [LARGE SCALE GENOMIC DNA]</scope>
    <source>
        <strain evidence="4">cv. Fuchu</strain>
    </source>
</reference>
<gene>
    <name evidence="3" type="ORF">Acr_09g0008490</name>
</gene>
<keyword evidence="2" id="KW-1133">Transmembrane helix</keyword>
<name>A0A7J0F715_9ERIC</name>
<accession>A0A7J0F715</accession>
<evidence type="ECO:0000256" key="2">
    <source>
        <dbReference type="SAM" id="Phobius"/>
    </source>
</evidence>
<evidence type="ECO:0000313" key="4">
    <source>
        <dbReference type="Proteomes" id="UP000585474"/>
    </source>
</evidence>
<evidence type="ECO:0000313" key="3">
    <source>
        <dbReference type="EMBL" id="GFY94403.1"/>
    </source>
</evidence>
<dbReference type="AlphaFoldDB" id="A0A7J0F715"/>
<sequence length="237" mass="25601">MLERQDNGNEKDDDSSSDELEDSNVDIVEDTQQPDGAFDDSDMIEKEEFRPKFDFDEEADVCKKMEAEMVKAMYQTSHLMGLLSGMTKSENSGDQKGLNFSSLKLLDAADAAFSAANAATGLGIFLKVRPLLVAEVATSGAVVSRVAPVGCDGVRVLPGMSGEGRRWLCLPFLVNAFSFVFYCLIYYFNVVRPLSIAEVAATGGGGFGGAFGGCDGMWVLPGVSGRREMMAIFFSLF</sequence>
<dbReference type="Proteomes" id="UP000585474">
    <property type="component" value="Unassembled WGS sequence"/>
</dbReference>
<feature type="transmembrane region" description="Helical" evidence="2">
    <location>
        <begin position="167"/>
        <end position="188"/>
    </location>
</feature>
<organism evidence="3 4">
    <name type="scientific">Actinidia rufa</name>
    <dbReference type="NCBI Taxonomy" id="165716"/>
    <lineage>
        <taxon>Eukaryota</taxon>
        <taxon>Viridiplantae</taxon>
        <taxon>Streptophyta</taxon>
        <taxon>Embryophyta</taxon>
        <taxon>Tracheophyta</taxon>
        <taxon>Spermatophyta</taxon>
        <taxon>Magnoliopsida</taxon>
        <taxon>eudicotyledons</taxon>
        <taxon>Gunneridae</taxon>
        <taxon>Pentapetalae</taxon>
        <taxon>asterids</taxon>
        <taxon>Ericales</taxon>
        <taxon>Actinidiaceae</taxon>
        <taxon>Actinidia</taxon>
    </lineage>
</organism>
<comment type="caution">
    <text evidence="3">The sequence shown here is derived from an EMBL/GenBank/DDBJ whole genome shotgun (WGS) entry which is preliminary data.</text>
</comment>
<feature type="transmembrane region" description="Helical" evidence="2">
    <location>
        <begin position="200"/>
        <end position="220"/>
    </location>
</feature>
<proteinExistence type="predicted"/>
<keyword evidence="2" id="KW-0812">Transmembrane</keyword>
<keyword evidence="4" id="KW-1185">Reference proteome</keyword>
<feature type="compositionally biased region" description="Basic and acidic residues" evidence="1">
    <location>
        <begin position="1"/>
        <end position="10"/>
    </location>
</feature>
<feature type="region of interest" description="Disordered" evidence="1">
    <location>
        <begin position="1"/>
        <end position="43"/>
    </location>
</feature>
<evidence type="ECO:0000256" key="1">
    <source>
        <dbReference type="SAM" id="MobiDB-lite"/>
    </source>
</evidence>
<keyword evidence="2" id="KW-0472">Membrane</keyword>